<keyword evidence="2" id="KW-1185">Reference proteome</keyword>
<accession>A0ACC1T3V1</accession>
<name>A0ACC1T3V1_9APHY</name>
<reference evidence="1" key="1">
    <citation type="submission" date="2022-07" db="EMBL/GenBank/DDBJ databases">
        <title>Genome Sequence of Phlebia brevispora.</title>
        <authorList>
            <person name="Buettner E."/>
        </authorList>
    </citation>
    <scope>NUCLEOTIDE SEQUENCE</scope>
    <source>
        <strain evidence="1">MPL23</strain>
    </source>
</reference>
<sequence>MPRLLSDSTFVQLVEAHAEEQERKEREAQVRKQAREEYSEVLNRWRAEEDKRKRQNEEICRKYKVELADWNAERKLAREEGRKPRWAKPTLMDKMLKGIPKPVKVVEDEGDEEWVDIDEGSSSDDER</sequence>
<gene>
    <name evidence="1" type="ORF">NM688_g4175</name>
</gene>
<comment type="caution">
    <text evidence="1">The sequence shown here is derived from an EMBL/GenBank/DDBJ whole genome shotgun (WGS) entry which is preliminary data.</text>
</comment>
<evidence type="ECO:0000313" key="2">
    <source>
        <dbReference type="Proteomes" id="UP001148662"/>
    </source>
</evidence>
<evidence type="ECO:0000313" key="1">
    <source>
        <dbReference type="EMBL" id="KAJ3552389.1"/>
    </source>
</evidence>
<dbReference type="Proteomes" id="UP001148662">
    <property type="component" value="Unassembled WGS sequence"/>
</dbReference>
<organism evidence="1 2">
    <name type="scientific">Phlebia brevispora</name>
    <dbReference type="NCBI Taxonomy" id="194682"/>
    <lineage>
        <taxon>Eukaryota</taxon>
        <taxon>Fungi</taxon>
        <taxon>Dikarya</taxon>
        <taxon>Basidiomycota</taxon>
        <taxon>Agaricomycotina</taxon>
        <taxon>Agaricomycetes</taxon>
        <taxon>Polyporales</taxon>
        <taxon>Meruliaceae</taxon>
        <taxon>Phlebia</taxon>
    </lineage>
</organism>
<proteinExistence type="predicted"/>
<dbReference type="EMBL" id="JANHOG010000666">
    <property type="protein sequence ID" value="KAJ3552389.1"/>
    <property type="molecule type" value="Genomic_DNA"/>
</dbReference>
<protein>
    <submittedName>
        <fullName evidence="1">Uncharacterized protein</fullName>
    </submittedName>
</protein>